<dbReference type="InterPro" id="IPR004437">
    <property type="entry name" value="ParB/RepB/Spo0J"/>
</dbReference>
<dbReference type="NCBIfam" id="TIGR00180">
    <property type="entry name" value="parB_part"/>
    <property type="match status" value="1"/>
</dbReference>
<comment type="similarity">
    <text evidence="1">Belongs to the ParB family.</text>
</comment>
<dbReference type="PANTHER" id="PTHR33375">
    <property type="entry name" value="CHROMOSOME-PARTITIONING PROTEIN PARB-RELATED"/>
    <property type="match status" value="1"/>
</dbReference>
<dbReference type="InterPro" id="IPR037972">
    <property type="entry name" value="RepB_N"/>
</dbReference>
<dbReference type="InterPro" id="IPR003115">
    <property type="entry name" value="ParB_N"/>
</dbReference>
<proteinExistence type="inferred from homology"/>
<dbReference type="PANTHER" id="PTHR33375:SF1">
    <property type="entry name" value="CHROMOSOME-PARTITIONING PROTEIN PARB-RELATED"/>
    <property type="match status" value="1"/>
</dbReference>
<dbReference type="Pfam" id="PF07506">
    <property type="entry name" value="RepB"/>
    <property type="match status" value="1"/>
</dbReference>
<sequence>MSKRTDTIKSLFTAPHTVPLSADNKTSAAPARVSAGAVRSLKDSFSEVEKENQELRDKIAAGATIIEINPLLVDPSPVADRFRDDDASSDEVLKQSIAQRGQEVPILVREHPTTPGRYQSAYGHRRVRITRELGILVKAILKLLSDEELVVAQGLENGPREDLSFVERAMFAMHIEDAGHKRSVVQDALAIDRAEASKLITVAKAIPHDIVDAIGKAPKIGRGRWQTFSELLADPAAVKRIRAAISDPAFAGRDSDGRFLAAFSAASRPAAKHAARTERAAAVLAANGQRIAQVQRADRELKLSIDKKVPASFADFLVEQLPHLFDTFSKSSERQEANEA</sequence>
<dbReference type="NCBIfam" id="TIGR03454">
    <property type="entry name" value="partition_RepB"/>
    <property type="match status" value="1"/>
</dbReference>
<protein>
    <submittedName>
        <fullName evidence="3">Plasmid partitioning protein RepB</fullName>
    </submittedName>
</protein>
<organism evidence="3 4">
    <name type="scientific">Afipia felis</name>
    <name type="common">Cat scratch disease bacillus</name>
    <dbReference type="NCBI Taxonomy" id="1035"/>
    <lineage>
        <taxon>Bacteria</taxon>
        <taxon>Pseudomonadati</taxon>
        <taxon>Pseudomonadota</taxon>
        <taxon>Alphaproteobacteria</taxon>
        <taxon>Hyphomicrobiales</taxon>
        <taxon>Nitrobacteraceae</taxon>
        <taxon>Afipia</taxon>
    </lineage>
</organism>
<dbReference type="AlphaFoldDB" id="A0A090MVC8"/>
<dbReference type="GO" id="GO:0003677">
    <property type="term" value="F:DNA binding"/>
    <property type="evidence" value="ECO:0007669"/>
    <property type="project" value="InterPro"/>
</dbReference>
<dbReference type="SMART" id="SM00470">
    <property type="entry name" value="ParB"/>
    <property type="match status" value="1"/>
</dbReference>
<dbReference type="SUPFAM" id="SSF110849">
    <property type="entry name" value="ParB/Sulfiredoxin"/>
    <property type="match status" value="1"/>
</dbReference>
<evidence type="ECO:0000313" key="4">
    <source>
        <dbReference type="Proteomes" id="UP000035762"/>
    </source>
</evidence>
<dbReference type="Proteomes" id="UP000035762">
    <property type="component" value="Unassembled WGS sequence"/>
</dbReference>
<evidence type="ECO:0000313" key="3">
    <source>
        <dbReference type="EMBL" id="CEG10452.1"/>
    </source>
</evidence>
<keyword evidence="4" id="KW-1185">Reference proteome</keyword>
<dbReference type="STRING" id="1035.BN961_03892"/>
<dbReference type="GO" id="GO:0007059">
    <property type="term" value="P:chromosome segregation"/>
    <property type="evidence" value="ECO:0007669"/>
    <property type="project" value="TreeGrafter"/>
</dbReference>
<dbReference type="Pfam" id="PF02195">
    <property type="entry name" value="ParB_N"/>
    <property type="match status" value="1"/>
</dbReference>
<dbReference type="OrthoDB" id="7908920at2"/>
<evidence type="ECO:0000256" key="1">
    <source>
        <dbReference type="ARBA" id="ARBA00006295"/>
    </source>
</evidence>
<dbReference type="Gene3D" id="3.90.1530.30">
    <property type="match status" value="1"/>
</dbReference>
<dbReference type="CDD" id="cd16405">
    <property type="entry name" value="RepB_like_N"/>
    <property type="match status" value="1"/>
</dbReference>
<feature type="domain" description="ParB-like N-terminal" evidence="2">
    <location>
        <begin position="66"/>
        <end position="158"/>
    </location>
</feature>
<dbReference type="GO" id="GO:0005694">
    <property type="term" value="C:chromosome"/>
    <property type="evidence" value="ECO:0007669"/>
    <property type="project" value="TreeGrafter"/>
</dbReference>
<gene>
    <name evidence="3" type="ORF">BN961_03892</name>
</gene>
<dbReference type="InterPro" id="IPR050336">
    <property type="entry name" value="Chromosome_partition/occlusion"/>
</dbReference>
<dbReference type="RefSeq" id="WP_048758123.1">
    <property type="nucleotide sequence ID" value="NZ_CCAZ020000003.1"/>
</dbReference>
<dbReference type="InterPro" id="IPR036086">
    <property type="entry name" value="ParB/Sulfiredoxin_sf"/>
</dbReference>
<reference evidence="3 4" key="1">
    <citation type="journal article" date="2014" name="Genome Announc.">
        <title>Genome Sequence of Afipia felis Strain 76713, Isolated in Hospital Water Using an Amoeba Co-Culture Procedure.</title>
        <authorList>
            <person name="Benamar S."/>
            <person name="La Scola B."/>
            <person name="Croce O."/>
        </authorList>
    </citation>
    <scope>NUCLEOTIDE SEQUENCE [LARGE SCALE GENOMIC DNA]</scope>
    <source>
        <strain evidence="3 4">76713</strain>
    </source>
</reference>
<dbReference type="InterPro" id="IPR011111">
    <property type="entry name" value="Plasmid_RepB"/>
</dbReference>
<dbReference type="InterPro" id="IPR017819">
    <property type="entry name" value="Plasmid_partition_RepB"/>
</dbReference>
<evidence type="ECO:0000259" key="2">
    <source>
        <dbReference type="SMART" id="SM00470"/>
    </source>
</evidence>
<accession>A0A090MVC8</accession>
<name>A0A090MVC8_AFIFE</name>
<dbReference type="EMBL" id="CCAZ020000003">
    <property type="protein sequence ID" value="CEG10452.1"/>
    <property type="molecule type" value="Genomic_DNA"/>
</dbReference>
<dbReference type="Gene3D" id="1.10.10.2830">
    <property type="match status" value="1"/>
</dbReference>
<comment type="caution">
    <text evidence="3">The sequence shown here is derived from an EMBL/GenBank/DDBJ whole genome shotgun (WGS) entry which is preliminary data.</text>
</comment>